<dbReference type="InterPro" id="IPR004045">
    <property type="entry name" value="Glutathione_S-Trfase_N"/>
</dbReference>
<name>A0AAN6JGQ2_9BASI</name>
<evidence type="ECO:0000313" key="6">
    <source>
        <dbReference type="Proteomes" id="UP001176521"/>
    </source>
</evidence>
<dbReference type="PROSITE" id="PS50405">
    <property type="entry name" value="GST_CTER"/>
    <property type="match status" value="1"/>
</dbReference>
<protein>
    <recommendedName>
        <fullName evidence="7">Glutathione S-transferase</fullName>
    </recommendedName>
</protein>
<gene>
    <name evidence="5" type="ORF">OC842_007449</name>
</gene>
<accession>A0AAN6JGQ2</accession>
<evidence type="ECO:0000313" key="5">
    <source>
        <dbReference type="EMBL" id="KAK0519466.1"/>
    </source>
</evidence>
<comment type="similarity">
    <text evidence="1 2">Belongs to the GST superfamily.</text>
</comment>
<reference evidence="5" key="1">
    <citation type="journal article" date="2023" name="PhytoFront">
        <title>Draft Genome Resources of Seven Strains of Tilletia horrida, Causal Agent of Kernel Smut of Rice.</title>
        <authorList>
            <person name="Khanal S."/>
            <person name="Antony Babu S."/>
            <person name="Zhou X.G."/>
        </authorList>
    </citation>
    <scope>NUCLEOTIDE SEQUENCE</scope>
    <source>
        <strain evidence="5">TX3</strain>
    </source>
</reference>
<dbReference type="InterPro" id="IPR036249">
    <property type="entry name" value="Thioredoxin-like_sf"/>
</dbReference>
<dbReference type="SFLD" id="SFLDS00019">
    <property type="entry name" value="Glutathione_Transferase_(cytos"/>
    <property type="match status" value="1"/>
</dbReference>
<evidence type="ECO:0000256" key="2">
    <source>
        <dbReference type="RuleBase" id="RU003494"/>
    </source>
</evidence>
<feature type="domain" description="GST C-terminal" evidence="4">
    <location>
        <begin position="98"/>
        <end position="226"/>
    </location>
</feature>
<evidence type="ECO:0008006" key="7">
    <source>
        <dbReference type="Google" id="ProtNLM"/>
    </source>
</evidence>
<dbReference type="Gene3D" id="1.20.1050.130">
    <property type="match status" value="1"/>
</dbReference>
<dbReference type="EMBL" id="JAPDMQ010000981">
    <property type="protein sequence ID" value="KAK0519466.1"/>
    <property type="molecule type" value="Genomic_DNA"/>
</dbReference>
<evidence type="ECO:0000259" key="3">
    <source>
        <dbReference type="PROSITE" id="PS50404"/>
    </source>
</evidence>
<dbReference type="Pfam" id="PF02798">
    <property type="entry name" value="GST_N"/>
    <property type="match status" value="1"/>
</dbReference>
<comment type="caution">
    <text evidence="5">The sequence shown here is derived from an EMBL/GenBank/DDBJ whole genome shotgun (WGS) entry which is preliminary data.</text>
</comment>
<dbReference type="PANTHER" id="PTHR44051">
    <property type="entry name" value="GLUTATHIONE S-TRANSFERASE-RELATED"/>
    <property type="match status" value="1"/>
</dbReference>
<dbReference type="InterPro" id="IPR040079">
    <property type="entry name" value="Glutathione_S-Trfase"/>
</dbReference>
<dbReference type="CDD" id="cd03048">
    <property type="entry name" value="GST_N_Ure2p_like"/>
    <property type="match status" value="1"/>
</dbReference>
<proteinExistence type="inferred from homology"/>
<dbReference type="PROSITE" id="PS50404">
    <property type="entry name" value="GST_NTER"/>
    <property type="match status" value="1"/>
</dbReference>
<dbReference type="SUPFAM" id="SSF47616">
    <property type="entry name" value="GST C-terminal domain-like"/>
    <property type="match status" value="1"/>
</dbReference>
<keyword evidence="6" id="KW-1185">Reference proteome</keyword>
<dbReference type="Pfam" id="PF00043">
    <property type="entry name" value="GST_C"/>
    <property type="match status" value="1"/>
</dbReference>
<dbReference type="InterPro" id="IPR010987">
    <property type="entry name" value="Glutathione-S-Trfase_C-like"/>
</dbReference>
<evidence type="ECO:0000259" key="4">
    <source>
        <dbReference type="PROSITE" id="PS50405"/>
    </source>
</evidence>
<sequence length="226" mass="25401">MSKPQFSLYGHPSGWAPNPPKIALFLEWLGLSYELVPLTFDDGESGVKGPKFLAINPNGRMPALVDHGNNDYTVWESGAILLYLADKYDPSGSFYGKTPEERGITAQWLAFQISGVGPMQGQVNWFLHHHEKRTGVAPQPEVLKRYQDETDRVYKVLDGQLARQAEAGSDYIALDRVTIADFAFAGWVYICSTAKIEIAKYSNVQRWYEKLSSDERFKKAYAKLGS</sequence>
<feature type="domain" description="GST N-terminal" evidence="3">
    <location>
        <begin position="4"/>
        <end position="92"/>
    </location>
</feature>
<organism evidence="5 6">
    <name type="scientific">Tilletia horrida</name>
    <dbReference type="NCBI Taxonomy" id="155126"/>
    <lineage>
        <taxon>Eukaryota</taxon>
        <taxon>Fungi</taxon>
        <taxon>Dikarya</taxon>
        <taxon>Basidiomycota</taxon>
        <taxon>Ustilaginomycotina</taxon>
        <taxon>Exobasidiomycetes</taxon>
        <taxon>Tilletiales</taxon>
        <taxon>Tilletiaceae</taxon>
        <taxon>Tilletia</taxon>
    </lineage>
</organism>
<dbReference type="SUPFAM" id="SSF52833">
    <property type="entry name" value="Thioredoxin-like"/>
    <property type="match status" value="1"/>
</dbReference>
<dbReference type="SFLD" id="SFLDG00358">
    <property type="entry name" value="Main_(cytGST)"/>
    <property type="match status" value="1"/>
</dbReference>
<dbReference type="InterPro" id="IPR036282">
    <property type="entry name" value="Glutathione-S-Trfase_C_sf"/>
</dbReference>
<dbReference type="AlphaFoldDB" id="A0AAN6JGQ2"/>
<dbReference type="SFLD" id="SFLDG01151">
    <property type="entry name" value="Main.2:_Nu-like"/>
    <property type="match status" value="1"/>
</dbReference>
<evidence type="ECO:0000256" key="1">
    <source>
        <dbReference type="ARBA" id="ARBA00007409"/>
    </source>
</evidence>
<dbReference type="Proteomes" id="UP001176521">
    <property type="component" value="Unassembled WGS sequence"/>
</dbReference>
<dbReference type="PANTHER" id="PTHR44051:SF14">
    <property type="entry name" value="GLUTATHIONE S-TRANSFERASE II"/>
    <property type="match status" value="1"/>
</dbReference>
<dbReference type="InterPro" id="IPR004046">
    <property type="entry name" value="GST_C"/>
</dbReference>